<feature type="transmembrane region" description="Helical" evidence="1">
    <location>
        <begin position="557"/>
        <end position="578"/>
    </location>
</feature>
<evidence type="ECO:0000256" key="1">
    <source>
        <dbReference type="SAM" id="Phobius"/>
    </source>
</evidence>
<feature type="transmembrane region" description="Helical" evidence="1">
    <location>
        <begin position="471"/>
        <end position="495"/>
    </location>
</feature>
<reference evidence="2 3" key="1">
    <citation type="submission" date="2021-03" db="EMBL/GenBank/DDBJ databases">
        <title>Human Oral Microbial Genomes.</title>
        <authorList>
            <person name="Johnston C.D."/>
            <person name="Chen T."/>
            <person name="Dewhirst F.E."/>
        </authorList>
    </citation>
    <scope>NUCLEOTIDE SEQUENCE [LARGE SCALE GENOMIC DNA]</scope>
    <source>
        <strain evidence="2 3">DSMZ 100122</strain>
    </source>
</reference>
<keyword evidence="3" id="KW-1185">Reference proteome</keyword>
<feature type="transmembrane region" description="Helical" evidence="1">
    <location>
        <begin position="427"/>
        <end position="451"/>
    </location>
</feature>
<feature type="transmembrane region" description="Helical" evidence="1">
    <location>
        <begin position="186"/>
        <end position="211"/>
    </location>
</feature>
<keyword evidence="1" id="KW-0812">Transmembrane</keyword>
<organism evidence="2 3">
    <name type="scientific">Arachnia rubra</name>
    <dbReference type="NCBI Taxonomy" id="1547448"/>
    <lineage>
        <taxon>Bacteria</taxon>
        <taxon>Bacillati</taxon>
        <taxon>Actinomycetota</taxon>
        <taxon>Actinomycetes</taxon>
        <taxon>Propionibacteriales</taxon>
        <taxon>Propionibacteriaceae</taxon>
        <taxon>Arachnia</taxon>
    </lineage>
</organism>
<feature type="transmembrane region" description="Helical" evidence="1">
    <location>
        <begin position="104"/>
        <end position="128"/>
    </location>
</feature>
<feature type="transmembrane region" description="Helical" evidence="1">
    <location>
        <begin position="332"/>
        <end position="353"/>
    </location>
</feature>
<dbReference type="EMBL" id="CP072384">
    <property type="protein sequence ID" value="QUC07893.1"/>
    <property type="molecule type" value="Genomic_DNA"/>
</dbReference>
<sequence length="587" mass="64731">MNTAETNSQRISEVSVKHAGLLRNIFMSIKQFLQLISISVRSSWVFIISWMTGIVALVAITVPSYKSYYPGLEDRKTLVEQMGDNSGTRLLYGNLPKPGTLGQFFVWETGTFVLLLTAIMMVLLAVRLTRVSENSGQLEMVWAAGIRRWMAMVTSMFVLFTVPIVIALGVWITLELQVAQSNELTHIGAFTFSFTVLAIGVMFGLLGVICAQIRRDSSAVRSFALIGVGLCFALRAIADELWHRNQKRLSQAINWLSILGWRNELSPYTDDRLNHLPTILVIILAGTILALILFILREYRGSIIPDISSYSKLRVKVKSVEGWLFYKDLNQFVAWFSAILLASAMVGLSAGGMTEAIKKDRRTAQLLGDLSKNDASPIQQYFKLLGLILTIVILVFALSCVLKWWHEELNGQALNELSVGVSRHRALLGRVSLASCTVAILLGLSGVLMGYTGGQTLKDDVSSKEEVMRAAIISTLGHLPGIMAGIGVAVISIGIAPRFSYVVTWLAAAWSGFDTVFSSLLKFPKWAENLSLLSWSPTEKAGNGAGWINVGKIDIPLTAWIFLVVIFCVALSVGIWAFERRDICTDR</sequence>
<feature type="transmembrane region" description="Helical" evidence="1">
    <location>
        <begin position="44"/>
        <end position="65"/>
    </location>
</feature>
<dbReference type="Proteomes" id="UP000678513">
    <property type="component" value="Chromosome"/>
</dbReference>
<evidence type="ECO:0008006" key="4">
    <source>
        <dbReference type="Google" id="ProtNLM"/>
    </source>
</evidence>
<feature type="transmembrane region" description="Helical" evidence="1">
    <location>
        <begin position="276"/>
        <end position="296"/>
    </location>
</feature>
<keyword evidence="1" id="KW-1133">Transmembrane helix</keyword>
<dbReference type="RefSeq" id="WP_212323072.1">
    <property type="nucleotide sequence ID" value="NZ_AP024463.1"/>
</dbReference>
<accession>A0ABX7Y4S6</accession>
<feature type="transmembrane region" description="Helical" evidence="1">
    <location>
        <begin position="384"/>
        <end position="406"/>
    </location>
</feature>
<proteinExistence type="predicted"/>
<gene>
    <name evidence="2" type="ORF">J5A65_13410</name>
</gene>
<feature type="transmembrane region" description="Helical" evidence="1">
    <location>
        <begin position="502"/>
        <end position="521"/>
    </location>
</feature>
<protein>
    <recommendedName>
        <fullName evidence="4">ABC transporter permease</fullName>
    </recommendedName>
</protein>
<name>A0ABX7Y4S6_9ACTN</name>
<keyword evidence="1" id="KW-0472">Membrane</keyword>
<feature type="transmembrane region" description="Helical" evidence="1">
    <location>
        <begin position="149"/>
        <end position="174"/>
    </location>
</feature>
<feature type="transmembrane region" description="Helical" evidence="1">
    <location>
        <begin position="218"/>
        <end position="238"/>
    </location>
</feature>
<evidence type="ECO:0000313" key="2">
    <source>
        <dbReference type="EMBL" id="QUC07893.1"/>
    </source>
</evidence>
<evidence type="ECO:0000313" key="3">
    <source>
        <dbReference type="Proteomes" id="UP000678513"/>
    </source>
</evidence>